<dbReference type="PANTHER" id="PTHR48079">
    <property type="entry name" value="PROTEIN YEEZ"/>
    <property type="match status" value="1"/>
</dbReference>
<gene>
    <name evidence="2" type="ORF">EIZ62_00230</name>
</gene>
<evidence type="ECO:0000259" key="1">
    <source>
        <dbReference type="Pfam" id="PF07993"/>
    </source>
</evidence>
<reference evidence="2 3" key="1">
    <citation type="submission" date="2018-12" db="EMBL/GenBank/DDBJ databases">
        <title>Complete genome sequence of Streptomyces ficellus NRRL8067, the producer of ficellomycin, feldamycin and nojirimycin.</title>
        <authorList>
            <person name="Zhang H."/>
            <person name="Yue R."/>
            <person name="Liu Y."/>
            <person name="Li M."/>
            <person name="Mu H."/>
            <person name="Zhang J."/>
        </authorList>
    </citation>
    <scope>NUCLEOTIDE SEQUENCE [LARGE SCALE GENOMIC DNA]</scope>
    <source>
        <strain evidence="2 3">NRRL 8067</strain>
    </source>
</reference>
<dbReference type="InterPro" id="IPR013120">
    <property type="entry name" value="FAR_NAD-bd"/>
</dbReference>
<proteinExistence type="predicted"/>
<keyword evidence="3" id="KW-1185">Reference proteome</keyword>
<dbReference type="Gene3D" id="3.40.50.720">
    <property type="entry name" value="NAD(P)-binding Rossmann-like Domain"/>
    <property type="match status" value="1"/>
</dbReference>
<evidence type="ECO:0000313" key="3">
    <source>
        <dbReference type="Proteomes" id="UP000422572"/>
    </source>
</evidence>
<dbReference type="Pfam" id="PF07993">
    <property type="entry name" value="NAD_binding_4"/>
    <property type="match status" value="1"/>
</dbReference>
<dbReference type="Proteomes" id="UP000422572">
    <property type="component" value="Chromosome"/>
</dbReference>
<dbReference type="KEGG" id="sfic:EIZ62_00230"/>
<name>A0A6I6FH08_9ACTN</name>
<dbReference type="RefSeq" id="WP_156690691.1">
    <property type="nucleotide sequence ID" value="NZ_CP034279.1"/>
</dbReference>
<feature type="domain" description="Thioester reductase (TE)" evidence="1">
    <location>
        <begin position="6"/>
        <end position="202"/>
    </location>
</feature>
<organism evidence="2 3">
    <name type="scientific">Streptomyces ficellus</name>
    <dbReference type="NCBI Taxonomy" id="1977088"/>
    <lineage>
        <taxon>Bacteria</taxon>
        <taxon>Bacillati</taxon>
        <taxon>Actinomycetota</taxon>
        <taxon>Actinomycetes</taxon>
        <taxon>Kitasatosporales</taxon>
        <taxon>Streptomycetaceae</taxon>
        <taxon>Streptomyces</taxon>
    </lineage>
</organism>
<dbReference type="SUPFAM" id="SSF51735">
    <property type="entry name" value="NAD(P)-binding Rossmann-fold domains"/>
    <property type="match status" value="1"/>
</dbReference>
<dbReference type="InterPro" id="IPR036291">
    <property type="entry name" value="NAD(P)-bd_dom_sf"/>
</dbReference>
<evidence type="ECO:0000313" key="2">
    <source>
        <dbReference type="EMBL" id="QGV76868.1"/>
    </source>
</evidence>
<dbReference type="GO" id="GO:0004029">
    <property type="term" value="F:aldehyde dehydrogenase (NAD+) activity"/>
    <property type="evidence" value="ECO:0007669"/>
    <property type="project" value="TreeGrafter"/>
</dbReference>
<accession>A0A6I6FH08</accession>
<dbReference type="PANTHER" id="PTHR48079:SF6">
    <property type="entry name" value="NAD(P)-BINDING DOMAIN-CONTAINING PROTEIN-RELATED"/>
    <property type="match status" value="1"/>
</dbReference>
<dbReference type="OrthoDB" id="9810734at2"/>
<sequence length="383" mass="41852">MRTIALSGTTGFLGSHLLSRLLRRDLRVIALVRDAPPRAADRVARALAFASDGRRNDAVDTEQLRLVRADLDAERLGLPAAAFARLADEVDEVWHCAASTHLEADLATVCAINVEGTRRMLELAAAGRRRPRFVHISTAYVAGGRSDCTVAESDLDGSYGFMTPYEESKYRAELLVRAWAGEDGRRALVLRPSTLVTDKPLVPSGPRHPHSVLGLRLGRLAARGPDFLVRHFGMRPDRDGVFRVRLPGRPDSTTNIAPVEYAADAVMRLVRDESAPGTTTRHVTHPVDTPARVWLEALRSMVPWLEPVVVADHGDATAFESFAVALQPGGHRYGYLRRSYERTALDTAETRDGVPAPLPLDVPYLARTLDGPRSRSVPAATSA</sequence>
<dbReference type="EMBL" id="CP034279">
    <property type="protein sequence ID" value="QGV76868.1"/>
    <property type="molecule type" value="Genomic_DNA"/>
</dbReference>
<dbReference type="GO" id="GO:0005737">
    <property type="term" value="C:cytoplasm"/>
    <property type="evidence" value="ECO:0007669"/>
    <property type="project" value="TreeGrafter"/>
</dbReference>
<dbReference type="InterPro" id="IPR051783">
    <property type="entry name" value="NAD(P)-dependent_oxidoreduct"/>
</dbReference>
<dbReference type="AlphaFoldDB" id="A0A6I6FH08"/>
<protein>
    <submittedName>
        <fullName evidence="2">NAD-dependent epimerase/dehydratase family protein</fullName>
    </submittedName>
</protein>